<dbReference type="Proteomes" id="UP000585474">
    <property type="component" value="Unassembled WGS sequence"/>
</dbReference>
<evidence type="ECO:0000256" key="2">
    <source>
        <dbReference type="ARBA" id="ARBA00022676"/>
    </source>
</evidence>
<evidence type="ECO:0000313" key="10">
    <source>
        <dbReference type="Proteomes" id="UP000585474"/>
    </source>
</evidence>
<comment type="similarity">
    <text evidence="1 5">Belongs to the UDP-glycosyltransferase family.</text>
</comment>
<dbReference type="Pfam" id="PF00201">
    <property type="entry name" value="UDPGT"/>
    <property type="match status" value="1"/>
</dbReference>
<feature type="region of interest" description="Disordered" evidence="7">
    <location>
        <begin position="487"/>
        <end position="519"/>
    </location>
</feature>
<evidence type="ECO:0000256" key="1">
    <source>
        <dbReference type="ARBA" id="ARBA00009995"/>
    </source>
</evidence>
<sequence length="519" mass="58331">MATSNQPHFVLIPLLAQGHMIPMIDMARLFAEHGVFVTLVTTPHNASRFKSTIHRAQGLGLQIRLLEIPFPCQEVGLPMGCENLDSVPSRDLIRKFYSALDKLQKPLEQYLQEQQPPPSCIVSDKCLYWTSKVAKKFRVPRLVFHGMCCFSLLSSHNIKLHNSHRFVNSDSEPFVVPGMPKSFEITKAQLPGAFVALPDLDDIRDQMQEAESTAYGVLVNTFSELEHGCVEEYGKAIKKKVWCIGPVSLCNTESLDKFERGNKASIAEKKCLAWLDSMKQNSVLYACLGSQCRLVPSQLIELGLGLEASNHPFIWVIKTGEGFAEVEKWLSEENFEERIEGRGLLIKGWAPQVLILSHPAIKGFLTHCGWNSTIEAVCSGLPMITWPMFAEQFFNEKLVVEILEIGVRVGVEVPVRWGEEEKVGVLVKKEDVKTATEKLMDAGEEGESRRKRAQELGVIARRAMEQGGSAHFNFSLLIQDITNLTSQPRQSMEPWTREEESNSMKTNAAGLWEHTWPRG</sequence>
<proteinExistence type="inferred from homology"/>
<feature type="domain" description="Glycosyltransferase N-terminal" evidence="8">
    <location>
        <begin position="10"/>
        <end position="247"/>
    </location>
</feature>
<name>A0A7J0F4Z1_9ERIC</name>
<comment type="caution">
    <text evidence="9">The sequence shown here is derived from an EMBL/GenBank/DDBJ whole genome shotgun (WGS) entry which is preliminary data.</text>
</comment>
<dbReference type="GO" id="GO:0009813">
    <property type="term" value="P:flavonoid biosynthetic process"/>
    <property type="evidence" value="ECO:0007669"/>
    <property type="project" value="UniProtKB-KW"/>
</dbReference>
<dbReference type="PROSITE" id="PS00375">
    <property type="entry name" value="UDPGT"/>
    <property type="match status" value="1"/>
</dbReference>
<dbReference type="Pfam" id="PF26168">
    <property type="entry name" value="Glyco_transf_N"/>
    <property type="match status" value="1"/>
</dbReference>
<dbReference type="AlphaFoldDB" id="A0A7J0F4Z1"/>
<dbReference type="CDD" id="cd03784">
    <property type="entry name" value="GT1_Gtf-like"/>
    <property type="match status" value="1"/>
</dbReference>
<dbReference type="InterPro" id="IPR035595">
    <property type="entry name" value="UDP_glycos_trans_CS"/>
</dbReference>
<evidence type="ECO:0000259" key="8">
    <source>
        <dbReference type="Pfam" id="PF26168"/>
    </source>
</evidence>
<dbReference type="GO" id="GO:0035251">
    <property type="term" value="F:UDP-glucosyltransferase activity"/>
    <property type="evidence" value="ECO:0007669"/>
    <property type="project" value="TreeGrafter"/>
</dbReference>
<evidence type="ECO:0000256" key="3">
    <source>
        <dbReference type="ARBA" id="ARBA00022679"/>
    </source>
</evidence>
<dbReference type="FunFam" id="3.40.50.2000:FF:000071">
    <property type="entry name" value="Glycosyltransferase"/>
    <property type="match status" value="1"/>
</dbReference>
<keyword evidence="3 5" id="KW-0808">Transferase</keyword>
<dbReference type="EMBL" id="BJWL01000008">
    <property type="protein sequence ID" value="GFY93289.1"/>
    <property type="molecule type" value="Genomic_DNA"/>
</dbReference>
<keyword evidence="2 5" id="KW-0328">Glycosyltransferase</keyword>
<dbReference type="OrthoDB" id="5835829at2759"/>
<gene>
    <name evidence="9" type="ORF">Acr_08g0016850</name>
</gene>
<dbReference type="FunFam" id="3.40.50.2000:FF:000047">
    <property type="entry name" value="Glycosyltransferase"/>
    <property type="match status" value="1"/>
</dbReference>
<dbReference type="EC" id="2.4.1.-" evidence="6"/>
<evidence type="ECO:0000313" key="9">
    <source>
        <dbReference type="EMBL" id="GFY93289.1"/>
    </source>
</evidence>
<dbReference type="PANTHER" id="PTHR48047:SF143">
    <property type="entry name" value="UDP-GLYCOSYLTRANSFERASE 73D1"/>
    <property type="match status" value="1"/>
</dbReference>
<evidence type="ECO:0000256" key="7">
    <source>
        <dbReference type="SAM" id="MobiDB-lite"/>
    </source>
</evidence>
<accession>A0A7J0F4Z1</accession>
<dbReference type="InterPro" id="IPR058980">
    <property type="entry name" value="Glyco_transf_N"/>
</dbReference>
<evidence type="ECO:0000256" key="5">
    <source>
        <dbReference type="RuleBase" id="RU003718"/>
    </source>
</evidence>
<dbReference type="Gene3D" id="3.40.50.2000">
    <property type="entry name" value="Glycogen Phosphorylase B"/>
    <property type="match status" value="2"/>
</dbReference>
<protein>
    <recommendedName>
        <fullName evidence="6">Glycosyltransferase</fullName>
        <ecNumber evidence="6">2.4.1.-</ecNumber>
    </recommendedName>
</protein>
<reference evidence="9 10" key="1">
    <citation type="submission" date="2019-07" db="EMBL/GenBank/DDBJ databases">
        <title>De Novo Assembly of kiwifruit Actinidia rufa.</title>
        <authorList>
            <person name="Sugita-Konishi S."/>
            <person name="Sato K."/>
            <person name="Mori E."/>
            <person name="Abe Y."/>
            <person name="Kisaki G."/>
            <person name="Hamano K."/>
            <person name="Suezawa K."/>
            <person name="Otani M."/>
            <person name="Fukuda T."/>
            <person name="Manabe T."/>
            <person name="Gomi K."/>
            <person name="Tabuchi M."/>
            <person name="Akimitsu K."/>
            <person name="Kataoka I."/>
        </authorList>
    </citation>
    <scope>NUCLEOTIDE SEQUENCE [LARGE SCALE GENOMIC DNA]</scope>
    <source>
        <strain evidence="10">cv. Fuchu</strain>
    </source>
</reference>
<evidence type="ECO:0000256" key="6">
    <source>
        <dbReference type="RuleBase" id="RU362057"/>
    </source>
</evidence>
<dbReference type="InterPro" id="IPR002213">
    <property type="entry name" value="UDP_glucos_trans"/>
</dbReference>
<dbReference type="PANTHER" id="PTHR48047">
    <property type="entry name" value="GLYCOSYLTRANSFERASE"/>
    <property type="match status" value="1"/>
</dbReference>
<keyword evidence="4" id="KW-0284">Flavonoid biosynthesis</keyword>
<keyword evidence="10" id="KW-1185">Reference proteome</keyword>
<organism evidence="9 10">
    <name type="scientific">Actinidia rufa</name>
    <dbReference type="NCBI Taxonomy" id="165716"/>
    <lineage>
        <taxon>Eukaryota</taxon>
        <taxon>Viridiplantae</taxon>
        <taxon>Streptophyta</taxon>
        <taxon>Embryophyta</taxon>
        <taxon>Tracheophyta</taxon>
        <taxon>Spermatophyta</taxon>
        <taxon>Magnoliopsida</taxon>
        <taxon>eudicotyledons</taxon>
        <taxon>Gunneridae</taxon>
        <taxon>Pentapetalae</taxon>
        <taxon>asterids</taxon>
        <taxon>Ericales</taxon>
        <taxon>Actinidiaceae</taxon>
        <taxon>Actinidia</taxon>
    </lineage>
</organism>
<dbReference type="SUPFAM" id="SSF53756">
    <property type="entry name" value="UDP-Glycosyltransferase/glycogen phosphorylase"/>
    <property type="match status" value="1"/>
</dbReference>
<evidence type="ECO:0000256" key="4">
    <source>
        <dbReference type="ARBA" id="ARBA00023241"/>
    </source>
</evidence>